<evidence type="ECO:0000256" key="1">
    <source>
        <dbReference type="SAM" id="MobiDB-lite"/>
    </source>
</evidence>
<gene>
    <name evidence="2" type="ORF">PCANC_19423</name>
</gene>
<protein>
    <submittedName>
        <fullName evidence="2">Uncharacterized protein</fullName>
    </submittedName>
</protein>
<keyword evidence="3" id="KW-1185">Reference proteome</keyword>
<evidence type="ECO:0000313" key="2">
    <source>
        <dbReference type="EMBL" id="PLW43732.1"/>
    </source>
</evidence>
<feature type="region of interest" description="Disordered" evidence="1">
    <location>
        <begin position="28"/>
        <end position="61"/>
    </location>
</feature>
<accession>A0A2N5V147</accession>
<reference evidence="2 3" key="1">
    <citation type="submission" date="2017-11" db="EMBL/GenBank/DDBJ databases">
        <title>De novo assembly and phasing of dikaryotic genomes from two isolates of Puccinia coronata f. sp. avenae, the causal agent of oat crown rust.</title>
        <authorList>
            <person name="Miller M.E."/>
            <person name="Zhang Y."/>
            <person name="Omidvar V."/>
            <person name="Sperschneider J."/>
            <person name="Schwessinger B."/>
            <person name="Raley C."/>
            <person name="Palmer J.M."/>
            <person name="Garnica D."/>
            <person name="Upadhyaya N."/>
            <person name="Rathjen J."/>
            <person name="Taylor J.M."/>
            <person name="Park R.F."/>
            <person name="Dodds P.N."/>
            <person name="Hirsch C.D."/>
            <person name="Kianian S.F."/>
            <person name="Figueroa M."/>
        </authorList>
    </citation>
    <scope>NUCLEOTIDE SEQUENCE [LARGE SCALE GENOMIC DNA]</scope>
    <source>
        <strain evidence="2">12NC29</strain>
    </source>
</reference>
<sequence>MSTCTTRGRRGQSETTFATAFMENVEPLFHPPTSGLSKDHAADSDPDLIANQPIEQPRSVKNTEAIPPSLSLELTQDSAASADPDLVANQQVVPPRAGNQINWHLWTPIATSTKRNPIGPVKDPVVVLKPYVHRPPPTCRSTRRTAAKRTLPKGVEKTSRLRNNNGPSEPSKNVVPAEGTSPLCTSSVMLPLQPLIPPRRH</sequence>
<organism evidence="2 3">
    <name type="scientific">Puccinia coronata f. sp. avenae</name>
    <dbReference type="NCBI Taxonomy" id="200324"/>
    <lineage>
        <taxon>Eukaryota</taxon>
        <taxon>Fungi</taxon>
        <taxon>Dikarya</taxon>
        <taxon>Basidiomycota</taxon>
        <taxon>Pucciniomycotina</taxon>
        <taxon>Pucciniomycetes</taxon>
        <taxon>Pucciniales</taxon>
        <taxon>Pucciniaceae</taxon>
        <taxon>Puccinia</taxon>
    </lineage>
</organism>
<evidence type="ECO:0000313" key="3">
    <source>
        <dbReference type="Proteomes" id="UP000235388"/>
    </source>
</evidence>
<feature type="compositionally biased region" description="Polar residues" evidence="1">
    <location>
        <begin position="161"/>
        <end position="171"/>
    </location>
</feature>
<proteinExistence type="predicted"/>
<comment type="caution">
    <text evidence="2">The sequence shown here is derived from an EMBL/GenBank/DDBJ whole genome shotgun (WGS) entry which is preliminary data.</text>
</comment>
<dbReference type="Proteomes" id="UP000235388">
    <property type="component" value="Unassembled WGS sequence"/>
</dbReference>
<feature type="region of interest" description="Disordered" evidence="1">
    <location>
        <begin position="132"/>
        <end position="182"/>
    </location>
</feature>
<dbReference type="AlphaFoldDB" id="A0A2N5V147"/>
<dbReference type="EMBL" id="PGCJ01000144">
    <property type="protein sequence ID" value="PLW43732.1"/>
    <property type="molecule type" value="Genomic_DNA"/>
</dbReference>
<name>A0A2N5V147_9BASI</name>
<feature type="compositionally biased region" description="Basic residues" evidence="1">
    <location>
        <begin position="141"/>
        <end position="151"/>
    </location>
</feature>